<accession>A0A1H2HIB0</accession>
<feature type="transmembrane region" description="Helical" evidence="1">
    <location>
        <begin position="12"/>
        <end position="32"/>
    </location>
</feature>
<dbReference type="Gene3D" id="1.20.58.2180">
    <property type="match status" value="1"/>
</dbReference>
<protein>
    <submittedName>
        <fullName evidence="3">Iron complex transport system substrate-binding protein</fullName>
    </submittedName>
</protein>
<dbReference type="InterPro" id="IPR002491">
    <property type="entry name" value="ABC_transptr_periplasmic_BD"/>
</dbReference>
<evidence type="ECO:0000313" key="3">
    <source>
        <dbReference type="EMBL" id="SDU31620.1"/>
    </source>
</evidence>
<feature type="domain" description="Fe/B12 periplasmic-binding" evidence="2">
    <location>
        <begin position="53"/>
        <end position="322"/>
    </location>
</feature>
<dbReference type="PANTHER" id="PTHR30535:SF34">
    <property type="entry name" value="MOLYBDATE-BINDING PROTEIN MOLA"/>
    <property type="match status" value="1"/>
</dbReference>
<dbReference type="SUPFAM" id="SSF53807">
    <property type="entry name" value="Helical backbone' metal receptor"/>
    <property type="match status" value="1"/>
</dbReference>
<dbReference type="EMBL" id="FNLL01000006">
    <property type="protein sequence ID" value="SDU31620.1"/>
    <property type="molecule type" value="Genomic_DNA"/>
</dbReference>
<dbReference type="Proteomes" id="UP000199608">
    <property type="component" value="Unassembled WGS sequence"/>
</dbReference>
<evidence type="ECO:0000313" key="4">
    <source>
        <dbReference type="Proteomes" id="UP000199608"/>
    </source>
</evidence>
<dbReference type="AlphaFoldDB" id="A0A1H2HIB0"/>
<keyword evidence="1" id="KW-0812">Transmembrane</keyword>
<dbReference type="RefSeq" id="WP_092234465.1">
    <property type="nucleotide sequence ID" value="NZ_FNLL01000006.1"/>
</dbReference>
<evidence type="ECO:0000259" key="2">
    <source>
        <dbReference type="PROSITE" id="PS50983"/>
    </source>
</evidence>
<dbReference type="InterPro" id="IPR050902">
    <property type="entry name" value="ABC_Transporter_SBP"/>
</dbReference>
<dbReference type="Pfam" id="PF01497">
    <property type="entry name" value="Peripla_BP_2"/>
    <property type="match status" value="1"/>
</dbReference>
<sequence>MKISTHKFYKIIPYYLILILIQTIPAGVYGIIHAEEIIDMKGRKVMVPDVIRSVYSVSPPATCMVYALAPDLIAALNYPPRTEEKRYMSARIQNLPVIGGWFGQGRTPNLETLLQVHPDIVLVWQWKRSATTQKIEQTLTPLGFPIVYIQIDTLRDYSNAFEFLGKLLNREQRSAGLVQYAKQTMGELDSLQAKIPDAKRISVYYAEGAGGLRTDCSASIHAELIPLCCGKNVHVCEAKDVFGMEKLSAEQIIQYNPQVIITRESSFYNRIYTNPCWKNIRAVQEHRVFQIPRSPFDWFDRPPSFMRLLGARWLMNKLYPDKYPVDMIEETRTFYRLFLNKALDPKAAAEILYL</sequence>
<keyword evidence="1" id="KW-1133">Transmembrane helix</keyword>
<evidence type="ECO:0000256" key="1">
    <source>
        <dbReference type="SAM" id="Phobius"/>
    </source>
</evidence>
<keyword evidence="1" id="KW-0472">Membrane</keyword>
<keyword evidence="4" id="KW-1185">Reference proteome</keyword>
<organism evidence="3 4">
    <name type="scientific">Desulfobacula phenolica</name>
    <dbReference type="NCBI Taxonomy" id="90732"/>
    <lineage>
        <taxon>Bacteria</taxon>
        <taxon>Pseudomonadati</taxon>
        <taxon>Thermodesulfobacteriota</taxon>
        <taxon>Desulfobacteria</taxon>
        <taxon>Desulfobacterales</taxon>
        <taxon>Desulfobacteraceae</taxon>
        <taxon>Desulfobacula</taxon>
    </lineage>
</organism>
<dbReference type="PANTHER" id="PTHR30535">
    <property type="entry name" value="VITAMIN B12-BINDING PROTEIN"/>
    <property type="match status" value="1"/>
</dbReference>
<proteinExistence type="predicted"/>
<reference evidence="4" key="1">
    <citation type="submission" date="2016-10" db="EMBL/GenBank/DDBJ databases">
        <authorList>
            <person name="Varghese N."/>
            <person name="Submissions S."/>
        </authorList>
    </citation>
    <scope>NUCLEOTIDE SEQUENCE [LARGE SCALE GENOMIC DNA]</scope>
    <source>
        <strain evidence="4">DSM 3384</strain>
    </source>
</reference>
<name>A0A1H2HIB0_9BACT</name>
<gene>
    <name evidence="3" type="ORF">SAMN04487931_106263</name>
</gene>
<dbReference type="PROSITE" id="PS50983">
    <property type="entry name" value="FE_B12_PBP"/>
    <property type="match status" value="1"/>
</dbReference>
<dbReference type="Gene3D" id="3.40.50.1980">
    <property type="entry name" value="Nitrogenase molybdenum iron protein domain"/>
    <property type="match status" value="2"/>
</dbReference>